<gene>
    <name evidence="2" type="ORF">CLV33_10637</name>
</gene>
<name>A0A362XB03_9FLAO</name>
<accession>A0A362XB03</accession>
<evidence type="ECO:0000256" key="1">
    <source>
        <dbReference type="SAM" id="Phobius"/>
    </source>
</evidence>
<dbReference type="EMBL" id="PVEO01000006">
    <property type="protein sequence ID" value="PQV47718.1"/>
    <property type="molecule type" value="Genomic_DNA"/>
</dbReference>
<feature type="transmembrane region" description="Helical" evidence="1">
    <location>
        <begin position="70"/>
        <end position="90"/>
    </location>
</feature>
<keyword evidence="1" id="KW-0812">Transmembrane</keyword>
<reference evidence="2 3" key="1">
    <citation type="submission" date="2018-02" db="EMBL/GenBank/DDBJ databases">
        <title>Genomic Encyclopedia of Archaeal and Bacterial Type Strains, Phase II (KMG-II): from individual species to whole genera.</title>
        <authorList>
            <person name="Goeker M."/>
        </authorList>
    </citation>
    <scope>NUCLEOTIDE SEQUENCE [LARGE SCALE GENOMIC DNA]</scope>
    <source>
        <strain evidence="2 3">DSM 21165</strain>
    </source>
</reference>
<keyword evidence="1" id="KW-0472">Membrane</keyword>
<protein>
    <submittedName>
        <fullName evidence="2">Uncharacterized protein</fullName>
    </submittedName>
</protein>
<proteinExistence type="predicted"/>
<evidence type="ECO:0000313" key="2">
    <source>
        <dbReference type="EMBL" id="PQV47718.1"/>
    </source>
</evidence>
<keyword evidence="1" id="KW-1133">Transmembrane helix</keyword>
<organism evidence="2 3">
    <name type="scientific">Jejuia pallidilutea</name>
    <dbReference type="NCBI Taxonomy" id="504487"/>
    <lineage>
        <taxon>Bacteria</taxon>
        <taxon>Pseudomonadati</taxon>
        <taxon>Bacteroidota</taxon>
        <taxon>Flavobacteriia</taxon>
        <taxon>Flavobacteriales</taxon>
        <taxon>Flavobacteriaceae</taxon>
        <taxon>Jejuia</taxon>
    </lineage>
</organism>
<sequence>MKNRQQKLKENLVKSQPKVSKKSLVLGSIIATLLAVTPFLFNLYQSVPNERVWNTFLFSYDSGDWESANYAMWIFTGKAVPLMLLLIWFFTNRHWWYHALIVPIFMYIYQIISIYNDGAGVFDEMHFYYMIPIMAIIVPSIYLIRARIFNKINEASKSLEELEAEFKISPKNFWEKIKQYF</sequence>
<dbReference type="Proteomes" id="UP000251545">
    <property type="component" value="Unassembled WGS sequence"/>
</dbReference>
<feature type="transmembrane region" description="Helical" evidence="1">
    <location>
        <begin position="127"/>
        <end position="144"/>
    </location>
</feature>
<comment type="caution">
    <text evidence="2">The sequence shown here is derived from an EMBL/GenBank/DDBJ whole genome shotgun (WGS) entry which is preliminary data.</text>
</comment>
<evidence type="ECO:0000313" key="3">
    <source>
        <dbReference type="Proteomes" id="UP000251545"/>
    </source>
</evidence>
<feature type="transmembrane region" description="Helical" evidence="1">
    <location>
        <begin position="95"/>
        <end position="115"/>
    </location>
</feature>
<dbReference type="AlphaFoldDB" id="A0A362XB03"/>
<feature type="transmembrane region" description="Helical" evidence="1">
    <location>
        <begin position="24"/>
        <end position="44"/>
    </location>
</feature>